<accession>A0AAV9XZN9</accession>
<dbReference type="AlphaFoldDB" id="A0AAV9XZN9"/>
<protein>
    <recommendedName>
        <fullName evidence="3">GYF domain-containing protein</fullName>
    </recommendedName>
</protein>
<proteinExistence type="predicted"/>
<gene>
    <name evidence="1" type="ORF">RS030_243595</name>
</gene>
<organism evidence="1 2">
    <name type="scientific">Cryptosporidium xiaoi</name>
    <dbReference type="NCBI Taxonomy" id="659607"/>
    <lineage>
        <taxon>Eukaryota</taxon>
        <taxon>Sar</taxon>
        <taxon>Alveolata</taxon>
        <taxon>Apicomplexa</taxon>
        <taxon>Conoidasida</taxon>
        <taxon>Coccidia</taxon>
        <taxon>Eucoccidiorida</taxon>
        <taxon>Eimeriorina</taxon>
        <taxon>Cryptosporidiidae</taxon>
        <taxon>Cryptosporidium</taxon>
    </lineage>
</organism>
<keyword evidence="2" id="KW-1185">Reference proteome</keyword>
<comment type="caution">
    <text evidence="1">The sequence shown here is derived from an EMBL/GenBank/DDBJ whole genome shotgun (WGS) entry which is preliminary data.</text>
</comment>
<name>A0AAV9XZN9_9CRYT</name>
<reference evidence="1 2" key="1">
    <citation type="submission" date="2023-10" db="EMBL/GenBank/DDBJ databases">
        <title>Comparative genomics analysis reveals potential genetic determinants of host preference in Cryptosporidium xiaoi.</title>
        <authorList>
            <person name="Xiao L."/>
            <person name="Li J."/>
        </authorList>
    </citation>
    <scope>NUCLEOTIDE SEQUENCE [LARGE SCALE GENOMIC DNA]</scope>
    <source>
        <strain evidence="1 2">52996</strain>
    </source>
</reference>
<evidence type="ECO:0008006" key="3">
    <source>
        <dbReference type="Google" id="ProtNLM"/>
    </source>
</evidence>
<evidence type="ECO:0000313" key="2">
    <source>
        <dbReference type="Proteomes" id="UP001311799"/>
    </source>
</evidence>
<dbReference type="EMBL" id="JAWDEY010000016">
    <property type="protein sequence ID" value="KAK6588995.1"/>
    <property type="molecule type" value="Genomic_DNA"/>
</dbReference>
<sequence length="808" mass="93055">MSGSDKFYENRNEIGVDTLNFNNKPVYSINTLLRFYRPLNIPKGIYKLEDVEHGINYNARNLDFNISHYRQNGFFDSKFKDKYNKNYPRRYKYNKTTNNSPNKNLLECSWREYDKPFNLDFNRSSISSDVTEHANSNNHIIEKTISNELESNRNKFFSSETKLDQDYNMSHLNNRTGNVNSIPCEIGGSKYSNMVLEDYFKEKNSLNVMQNVVNDNSGIKNNNGGFTNGMIHFNENIVNELIDNRHLHCDITTNNNKNTYNIDSNSYLYGIMENNAINSGININNNVNINDYYFQVGDINDNNLGKLNENNGIIYVSKEDRLNKINNNIINTSSNINNYNSIFNRDNSYKINADNNDIQCKNKDFPVFGDQIMNTSRSTMVDDVQNDLDKPLWFFKEANSKIIHGPYSTNEMKNLSDNHKIIINELLFSTINKRIWRPLGSYYPYLKSIFQYIPGNCFDKNSVSIVNTSKKEEKNDIEAIITNVSNFNLEENNFNIDSNSDTISSNLDTQINNDSQVFKENQEPKLGAIENNELDFDSNDCNDKNTPTIIDSNDDKPIQANSDLITNFASVKTNSKKPAWNISNEEGKKRVIVNFEDILKEEKNSVEDILQKNVHVGSNDGILDKSDKSNITKGWKKINTDIQIHSLNPYENLQETNTKIKKGNNSLEINNQIVNNVPLNSMSKYSTKSGWKGWGNTSYNKKQNIKNTDSPIDKTKFSLINVNNHNDDKGFWDLCSSYNTDNVIDNNKINVESSMDNNEELKLNIKDNKVISNQVSKNRKKKGIKIDSFLLSFGIRSDRPRNLNYDLD</sequence>
<dbReference type="Proteomes" id="UP001311799">
    <property type="component" value="Unassembled WGS sequence"/>
</dbReference>
<evidence type="ECO:0000313" key="1">
    <source>
        <dbReference type="EMBL" id="KAK6588995.1"/>
    </source>
</evidence>